<feature type="compositionally biased region" description="Basic and acidic residues" evidence="1">
    <location>
        <begin position="83"/>
        <end position="93"/>
    </location>
</feature>
<dbReference type="VEuPathDB" id="TriTrypDB:BSAL_05150"/>
<dbReference type="OrthoDB" id="406368at2759"/>
<dbReference type="Proteomes" id="UP000051952">
    <property type="component" value="Unassembled WGS sequence"/>
</dbReference>
<evidence type="ECO:0000256" key="1">
    <source>
        <dbReference type="SAM" id="MobiDB-lite"/>
    </source>
</evidence>
<feature type="region of interest" description="Disordered" evidence="1">
    <location>
        <begin position="165"/>
        <end position="190"/>
    </location>
</feature>
<dbReference type="InterPro" id="IPR051291">
    <property type="entry name" value="CIMAP"/>
</dbReference>
<sequence>MSLIRSKRPDIFSEGTTPASLGPGSYDPNMPDFKPRAGVAPFGSTSERITIDCAFTPGPGAYDPDVRPQRNSSHLKPSSQFASKEHRMGRESMKPQGYDVPGPGSYSGELVRDYVAPKAARTLHSGSGINWVKVATAPSIPARGQSYGYKEGSYGELVQQPVPYDGYTGAGSDKPGPGHYNASDNATRHGIKGSSIEMSRIPGRSEVPNIVRGNMGPAASNPGPGTYDVDRAATSHVLRGGVMAKKQTSAFCSTTNRAPLSTNMYGPGPGAYKPTSTFKSLREHLAANPDTFHAFGSSSLNPRSEAKRLDVPGPGSYTQAVIPKPPVEGTQKSAAFASNIDRFATPPSIGPGPGGYDHANPTLVDDLKHRVSGKFGAFGSTSARLPAEIPPSAPPPGTYNPKTDVKIADLRRRDKRSPAFRTSGDRDDPSHKTQGAPTFYDVKYDWPKPTTNNPAIAGTVPRLHQPKRDEVPGPGKYPAQNYLSDKARSTTHSGPSVWSKADRFDGGASDVPGPGTYNPANSLIKRSFNITIGDSWE</sequence>
<name>A0A0S4IX55_BODSA</name>
<organism evidence="2 3">
    <name type="scientific">Bodo saltans</name>
    <name type="common">Flagellated protozoan</name>
    <dbReference type="NCBI Taxonomy" id="75058"/>
    <lineage>
        <taxon>Eukaryota</taxon>
        <taxon>Discoba</taxon>
        <taxon>Euglenozoa</taxon>
        <taxon>Kinetoplastea</taxon>
        <taxon>Metakinetoplastina</taxon>
        <taxon>Eubodonida</taxon>
        <taxon>Bodonidae</taxon>
        <taxon>Bodo</taxon>
    </lineage>
</organism>
<evidence type="ECO:0000313" key="2">
    <source>
        <dbReference type="EMBL" id="CUG36536.1"/>
    </source>
</evidence>
<dbReference type="AlphaFoldDB" id="A0A0S4IX55"/>
<dbReference type="PANTHER" id="PTHR21580:SF60">
    <property type="entry name" value="SPERM-TAIL PG-RICH REPEAT-CONTAINING PROTEIN 2"/>
    <property type="match status" value="1"/>
</dbReference>
<feature type="compositionally biased region" description="Pro residues" evidence="1">
    <location>
        <begin position="388"/>
        <end position="398"/>
    </location>
</feature>
<dbReference type="InterPro" id="IPR010736">
    <property type="entry name" value="SHIPPO-rpt"/>
</dbReference>
<dbReference type="OMA" id="RYDWPKP"/>
<dbReference type="EMBL" id="CYKH01000770">
    <property type="protein sequence ID" value="CUG36536.1"/>
    <property type="molecule type" value="Genomic_DNA"/>
</dbReference>
<feature type="region of interest" description="Disordered" evidence="1">
    <location>
        <begin position="54"/>
        <end position="103"/>
    </location>
</feature>
<keyword evidence="3" id="KW-1185">Reference proteome</keyword>
<proteinExistence type="predicted"/>
<dbReference type="Pfam" id="PF07004">
    <property type="entry name" value="SHIPPO-rpt"/>
    <property type="match status" value="7"/>
</dbReference>
<reference evidence="3" key="1">
    <citation type="submission" date="2015-09" db="EMBL/GenBank/DDBJ databases">
        <authorList>
            <consortium name="Pathogen Informatics"/>
        </authorList>
    </citation>
    <scope>NUCLEOTIDE SEQUENCE [LARGE SCALE GENOMIC DNA]</scope>
    <source>
        <strain evidence="3">Lake Konstanz</strain>
    </source>
</reference>
<feature type="compositionally biased region" description="Polar residues" evidence="1">
    <location>
        <begin position="69"/>
        <end position="82"/>
    </location>
</feature>
<protein>
    <submittedName>
        <fullName evidence="2">Uncharacterized protein</fullName>
    </submittedName>
</protein>
<dbReference type="PANTHER" id="PTHR21580">
    <property type="entry name" value="SHIPPO-1-RELATED"/>
    <property type="match status" value="1"/>
</dbReference>
<feature type="region of interest" description="Disordered" evidence="1">
    <location>
        <begin position="1"/>
        <end position="41"/>
    </location>
</feature>
<accession>A0A0S4IX55</accession>
<gene>
    <name evidence="2" type="ORF">BSAL_05150</name>
</gene>
<evidence type="ECO:0000313" key="3">
    <source>
        <dbReference type="Proteomes" id="UP000051952"/>
    </source>
</evidence>
<feature type="region of interest" description="Disordered" evidence="1">
    <location>
        <begin position="378"/>
        <end position="521"/>
    </location>
</feature>
<feature type="compositionally biased region" description="Basic and acidic residues" evidence="1">
    <location>
        <begin position="403"/>
        <end position="412"/>
    </location>
</feature>